<keyword evidence="8" id="KW-0862">Zinc</keyword>
<dbReference type="PROSITE" id="PS51873">
    <property type="entry name" value="TRIAD"/>
    <property type="match status" value="1"/>
</dbReference>
<dbReference type="PROSITE" id="PS00518">
    <property type="entry name" value="ZF_RING_1"/>
    <property type="match status" value="1"/>
</dbReference>
<dbReference type="SUPFAM" id="SSF54495">
    <property type="entry name" value="UBC-like"/>
    <property type="match status" value="1"/>
</dbReference>
<dbReference type="InterPro" id="IPR044066">
    <property type="entry name" value="TRIAD_supradom"/>
</dbReference>
<keyword evidence="6 9" id="KW-0863">Zinc-finger</keyword>
<feature type="domain" description="RING-type" evidence="12">
    <location>
        <begin position="213"/>
        <end position="442"/>
    </location>
</feature>
<evidence type="ECO:0000259" key="11">
    <source>
        <dbReference type="PROSITE" id="PS50908"/>
    </source>
</evidence>
<dbReference type="InterPro" id="IPR006575">
    <property type="entry name" value="RWD_dom"/>
</dbReference>
<evidence type="ECO:0000256" key="7">
    <source>
        <dbReference type="ARBA" id="ARBA00022786"/>
    </source>
</evidence>
<dbReference type="Gene3D" id="3.10.110.10">
    <property type="entry name" value="Ubiquitin Conjugating Enzyme"/>
    <property type="match status" value="1"/>
</dbReference>
<dbReference type="SMART" id="SM00647">
    <property type="entry name" value="IBR"/>
    <property type="match status" value="2"/>
</dbReference>
<dbReference type="Gene3D" id="3.30.40.10">
    <property type="entry name" value="Zinc/RING finger domain, C3HC4 (zinc finger)"/>
    <property type="match status" value="1"/>
</dbReference>
<dbReference type="RefSeq" id="XP_006818162.1">
    <property type="nucleotide sequence ID" value="XM_006818099.1"/>
</dbReference>
<keyword evidence="5" id="KW-0677">Repeat</keyword>
<dbReference type="InterPro" id="IPR001841">
    <property type="entry name" value="Znf_RING"/>
</dbReference>
<dbReference type="CDD" id="cd23820">
    <property type="entry name" value="RWD_RNF14"/>
    <property type="match status" value="1"/>
</dbReference>
<dbReference type="InterPro" id="IPR016135">
    <property type="entry name" value="UBQ-conjugating_enzyme/RWD"/>
</dbReference>
<name>A0ABM0MDS1_SACKO</name>
<dbReference type="PANTHER" id="PTHR11685">
    <property type="entry name" value="RBR FAMILY RING FINGER AND IBR DOMAIN-CONTAINING"/>
    <property type="match status" value="1"/>
</dbReference>
<keyword evidence="4" id="KW-0479">Metal-binding</keyword>
<dbReference type="Gene3D" id="1.20.120.1750">
    <property type="match status" value="1"/>
</dbReference>
<evidence type="ECO:0000256" key="1">
    <source>
        <dbReference type="ARBA" id="ARBA00001798"/>
    </source>
</evidence>
<dbReference type="Gene3D" id="2.20.25.20">
    <property type="match status" value="1"/>
</dbReference>
<dbReference type="PROSITE" id="PS50908">
    <property type="entry name" value="RWD"/>
    <property type="match status" value="1"/>
</dbReference>
<dbReference type="SMART" id="SM00591">
    <property type="entry name" value="RWD"/>
    <property type="match status" value="1"/>
</dbReference>
<evidence type="ECO:0000256" key="3">
    <source>
        <dbReference type="ARBA" id="ARBA00022679"/>
    </source>
</evidence>
<evidence type="ECO:0000256" key="4">
    <source>
        <dbReference type="ARBA" id="ARBA00022723"/>
    </source>
</evidence>
<evidence type="ECO:0000259" key="10">
    <source>
        <dbReference type="PROSITE" id="PS50089"/>
    </source>
</evidence>
<dbReference type="Pfam" id="PF22191">
    <property type="entry name" value="IBR_1"/>
    <property type="match status" value="1"/>
</dbReference>
<accession>A0ABM0MDS1</accession>
<dbReference type="Pfam" id="PF01485">
    <property type="entry name" value="IBR"/>
    <property type="match status" value="1"/>
</dbReference>
<evidence type="ECO:0000256" key="6">
    <source>
        <dbReference type="ARBA" id="ARBA00022771"/>
    </source>
</evidence>
<dbReference type="InterPro" id="IPR031127">
    <property type="entry name" value="E3_UB_ligase_RBR"/>
</dbReference>
<feature type="domain" description="RING-type" evidence="10">
    <location>
        <begin position="217"/>
        <end position="263"/>
    </location>
</feature>
<evidence type="ECO:0000259" key="12">
    <source>
        <dbReference type="PROSITE" id="PS51873"/>
    </source>
</evidence>
<evidence type="ECO:0000256" key="5">
    <source>
        <dbReference type="ARBA" id="ARBA00022737"/>
    </source>
</evidence>
<sequence length="496" mass="55997">MAVGGVLPSESDELVKLKAVCEENLQEQEDELLIPVQLSGDHIEIEAWMPIETDMSSTQALSSKSESGRPNICRSDSGKRWHSTFSVAQLTPLQINVTFPLSYPSDDPPFFTLCSEWLDGGQLSALCRHLDAMWGEMSQLPIVYSWVDWLKNESLSFLGLEKTVVLSPYQNTDDDIVGPVDPRALPTCVDLQKSIIQILRHNITCEMEKFQREDHQCGICFDTRTGSEFYRLGNCTHHFCHECLAAYCTTHVSEGTVQLLVCPDSDCKNPLPPALVRDVLTKEQYERWEKLSLQKTLDAMDDIDYCPRCNMAVIKESDHSNLAHCTSCFYSYCTSCKESWHQGTKCVTLEGKLKEMAEADADSQRADAKLVAQKLKQYLKEEHASKQAIKCTTVACPGCLVRIERNQGCNHMTCVKCKTEFCWLCQKAIVGYGHFSSCAARGLDDPRQDYVAPIRRTPVRPQVESQAKIHVILSLHPERKKDLVKCPCCQQQNLRE</sequence>
<dbReference type="Proteomes" id="UP000694865">
    <property type="component" value="Unplaced"/>
</dbReference>
<keyword evidence="3" id="KW-0808">Transferase</keyword>
<keyword evidence="13" id="KW-1185">Reference proteome</keyword>
<protein>
    <recommendedName>
        <fullName evidence="2">RBR-type E3 ubiquitin transferase</fullName>
        <ecNumber evidence="2">2.3.2.31</ecNumber>
    </recommendedName>
</protein>
<dbReference type="InterPro" id="IPR013083">
    <property type="entry name" value="Znf_RING/FYVE/PHD"/>
</dbReference>
<evidence type="ECO:0000256" key="9">
    <source>
        <dbReference type="PROSITE-ProRule" id="PRU00175"/>
    </source>
</evidence>
<proteinExistence type="predicted"/>
<dbReference type="PROSITE" id="PS50089">
    <property type="entry name" value="ZF_RING_2"/>
    <property type="match status" value="1"/>
</dbReference>
<evidence type="ECO:0000256" key="2">
    <source>
        <dbReference type="ARBA" id="ARBA00012251"/>
    </source>
</evidence>
<evidence type="ECO:0000313" key="14">
    <source>
        <dbReference type="RefSeq" id="XP_006818162.1"/>
    </source>
</evidence>
<comment type="catalytic activity">
    <reaction evidence="1">
        <text>[E2 ubiquitin-conjugating enzyme]-S-ubiquitinyl-L-cysteine + [acceptor protein]-L-lysine = [E2 ubiquitin-conjugating enzyme]-L-cysteine + [acceptor protein]-N(6)-ubiquitinyl-L-lysine.</text>
        <dbReference type="EC" id="2.3.2.31"/>
    </reaction>
</comment>
<organism evidence="13 14">
    <name type="scientific">Saccoglossus kowalevskii</name>
    <name type="common">Acorn worm</name>
    <dbReference type="NCBI Taxonomy" id="10224"/>
    <lineage>
        <taxon>Eukaryota</taxon>
        <taxon>Metazoa</taxon>
        <taxon>Hemichordata</taxon>
        <taxon>Enteropneusta</taxon>
        <taxon>Harrimaniidae</taxon>
        <taxon>Saccoglossus</taxon>
    </lineage>
</organism>
<dbReference type="InterPro" id="IPR017907">
    <property type="entry name" value="Znf_RING_CS"/>
</dbReference>
<keyword evidence="7" id="KW-0833">Ubl conjugation pathway</keyword>
<feature type="domain" description="RWD" evidence="11">
    <location>
        <begin position="12"/>
        <end position="157"/>
    </location>
</feature>
<dbReference type="EC" id="2.3.2.31" evidence="2"/>
<reference evidence="14" key="1">
    <citation type="submission" date="2025-08" db="UniProtKB">
        <authorList>
            <consortium name="RefSeq"/>
        </authorList>
    </citation>
    <scope>IDENTIFICATION</scope>
    <source>
        <tissue evidence="14">Testes</tissue>
    </source>
</reference>
<dbReference type="InterPro" id="IPR002867">
    <property type="entry name" value="IBR_dom"/>
</dbReference>
<feature type="non-terminal residue" evidence="14">
    <location>
        <position position="496"/>
    </location>
</feature>
<dbReference type="Pfam" id="PF05773">
    <property type="entry name" value="RWD"/>
    <property type="match status" value="1"/>
</dbReference>
<gene>
    <name evidence="14" type="primary">LOC102807840</name>
</gene>
<dbReference type="SUPFAM" id="SSF57850">
    <property type="entry name" value="RING/U-box"/>
    <property type="match status" value="3"/>
</dbReference>
<evidence type="ECO:0000313" key="13">
    <source>
        <dbReference type="Proteomes" id="UP000694865"/>
    </source>
</evidence>
<evidence type="ECO:0000256" key="8">
    <source>
        <dbReference type="ARBA" id="ARBA00022833"/>
    </source>
</evidence>
<dbReference type="CDD" id="cd20341">
    <property type="entry name" value="BRcat_RBR_RNF14"/>
    <property type="match status" value="1"/>
</dbReference>
<dbReference type="GeneID" id="102807840"/>